<feature type="transmembrane region" description="Helical" evidence="1">
    <location>
        <begin position="189"/>
        <end position="205"/>
    </location>
</feature>
<keyword evidence="1" id="KW-1133">Transmembrane helix</keyword>
<evidence type="ECO:0000313" key="2">
    <source>
        <dbReference type="EMBL" id="OGY79045.1"/>
    </source>
</evidence>
<comment type="caution">
    <text evidence="2">The sequence shown here is derived from an EMBL/GenBank/DDBJ whole genome shotgun (WGS) entry which is preliminary data.</text>
</comment>
<feature type="transmembrane region" description="Helical" evidence="1">
    <location>
        <begin position="225"/>
        <end position="245"/>
    </location>
</feature>
<reference evidence="2 3" key="1">
    <citation type="journal article" date="2016" name="Nat. Commun.">
        <title>Thousands of microbial genomes shed light on interconnected biogeochemical processes in an aquifer system.</title>
        <authorList>
            <person name="Anantharaman K."/>
            <person name="Brown C.T."/>
            <person name="Hug L.A."/>
            <person name="Sharon I."/>
            <person name="Castelle C.J."/>
            <person name="Probst A.J."/>
            <person name="Thomas B.C."/>
            <person name="Singh A."/>
            <person name="Wilkins M.J."/>
            <person name="Karaoz U."/>
            <person name="Brodie E.L."/>
            <person name="Williams K.H."/>
            <person name="Hubbard S.S."/>
            <person name="Banfield J.F."/>
        </authorList>
    </citation>
    <scope>NUCLEOTIDE SEQUENCE [LARGE SCALE GENOMIC DNA]</scope>
</reference>
<dbReference type="EMBL" id="MHKB01000011">
    <property type="protein sequence ID" value="OGY79045.1"/>
    <property type="molecule type" value="Genomic_DNA"/>
</dbReference>
<name>A0A1G2AQY4_9BACT</name>
<feature type="transmembrane region" description="Helical" evidence="1">
    <location>
        <begin position="46"/>
        <end position="64"/>
    </location>
</feature>
<organism evidence="2 3">
    <name type="scientific">Candidatus Kerfeldbacteria bacterium RIFCSPHIGHO2_02_FULL_42_14</name>
    <dbReference type="NCBI Taxonomy" id="1798540"/>
    <lineage>
        <taxon>Bacteria</taxon>
        <taxon>Candidatus Kerfeldiibacteriota</taxon>
    </lineage>
</organism>
<keyword evidence="1" id="KW-0472">Membrane</keyword>
<dbReference type="AlphaFoldDB" id="A0A1G2AQY4"/>
<feature type="transmembrane region" description="Helical" evidence="1">
    <location>
        <begin position="7"/>
        <end position="26"/>
    </location>
</feature>
<proteinExistence type="predicted"/>
<gene>
    <name evidence="2" type="ORF">A3B74_04145</name>
</gene>
<feature type="transmembrane region" description="Helical" evidence="1">
    <location>
        <begin position="164"/>
        <end position="183"/>
    </location>
</feature>
<evidence type="ECO:0000313" key="3">
    <source>
        <dbReference type="Proteomes" id="UP000177165"/>
    </source>
</evidence>
<feature type="transmembrane region" description="Helical" evidence="1">
    <location>
        <begin position="84"/>
        <end position="103"/>
    </location>
</feature>
<keyword evidence="1" id="KW-0812">Transmembrane</keyword>
<protein>
    <submittedName>
        <fullName evidence="2">Uncharacterized protein</fullName>
    </submittedName>
</protein>
<feature type="transmembrane region" description="Helical" evidence="1">
    <location>
        <begin position="132"/>
        <end position="152"/>
    </location>
</feature>
<dbReference type="STRING" id="1798540.A3B74_04145"/>
<sequence length="255" mass="28933">MQKVTKAIITLILSYILLSLYAFGVFLQQPLIKGESLTIQATLEPFAYVLLMVIGNFLIFKAVYSQKRSKNRFFDERKLLAPTIIFLLLLSFGAGIHTAGQLIEETFVNTNANIQHFTDNFTSQVAYFFEEYPAHFLIALPYLILLYFVAKLELNRPPIHLKNIEKGIIVMSAILYGIIFAVLNAEGQVTIFAIIIAGYLIYSIYRSKQQIKRELIDMPFSTYFVIGNAVMILLNVLFGIMYGWSVQPTELGFGS</sequence>
<dbReference type="Proteomes" id="UP000177165">
    <property type="component" value="Unassembled WGS sequence"/>
</dbReference>
<evidence type="ECO:0000256" key="1">
    <source>
        <dbReference type="SAM" id="Phobius"/>
    </source>
</evidence>
<accession>A0A1G2AQY4</accession>